<keyword evidence="5" id="KW-0350">Heme biosynthesis</keyword>
<dbReference type="SUPFAM" id="SSF51569">
    <property type="entry name" value="Aldolase"/>
    <property type="match status" value="1"/>
</dbReference>
<evidence type="ECO:0000256" key="5">
    <source>
        <dbReference type="ARBA" id="ARBA00023133"/>
    </source>
</evidence>
<dbReference type="Pfam" id="PF00490">
    <property type="entry name" value="ALAD"/>
    <property type="match status" value="1"/>
</dbReference>
<name>A0ABS1QZV6_9SPHI</name>
<evidence type="ECO:0000256" key="2">
    <source>
        <dbReference type="ARBA" id="ARBA00008055"/>
    </source>
</evidence>
<evidence type="ECO:0000256" key="6">
    <source>
        <dbReference type="ARBA" id="ARBA00023239"/>
    </source>
</evidence>
<comment type="similarity">
    <text evidence="2 10">Belongs to the ALAD family.</text>
</comment>
<dbReference type="InterPro" id="IPR013785">
    <property type="entry name" value="Aldolase_TIM"/>
</dbReference>
<dbReference type="Proteomes" id="UP000625283">
    <property type="component" value="Unassembled WGS sequence"/>
</dbReference>
<dbReference type="PROSITE" id="PS00169">
    <property type="entry name" value="D_ALA_DEHYDRATASE"/>
    <property type="match status" value="1"/>
</dbReference>
<evidence type="ECO:0000256" key="4">
    <source>
        <dbReference type="ARBA" id="ARBA00020771"/>
    </source>
</evidence>
<dbReference type="InterPro" id="IPR001731">
    <property type="entry name" value="ALAD"/>
</dbReference>
<evidence type="ECO:0000256" key="8">
    <source>
        <dbReference type="ARBA" id="ARBA00047651"/>
    </source>
</evidence>
<dbReference type="EMBL" id="JAERTY010000002">
    <property type="protein sequence ID" value="MBL1407967.1"/>
    <property type="molecule type" value="Genomic_DNA"/>
</dbReference>
<comment type="pathway">
    <text evidence="1">Porphyrin-containing compound metabolism; protoporphyrin-IX biosynthesis; coproporphyrinogen-III from 5-aminolevulinate: step 1/4.</text>
</comment>
<dbReference type="SMART" id="SM01004">
    <property type="entry name" value="ALAD"/>
    <property type="match status" value="1"/>
</dbReference>
<proteinExistence type="inferred from homology"/>
<evidence type="ECO:0000313" key="11">
    <source>
        <dbReference type="EMBL" id="MBL1407967.1"/>
    </source>
</evidence>
<dbReference type="PIRSF" id="PIRSF001415">
    <property type="entry name" value="Porphbilin_synth"/>
    <property type="match status" value="1"/>
</dbReference>
<keyword evidence="6 9" id="KW-0456">Lyase</keyword>
<dbReference type="PRINTS" id="PR00144">
    <property type="entry name" value="DALDHYDRTASE"/>
</dbReference>
<accession>A0ABS1QZV6</accession>
<sequence>MLKRPRRNRKSPIIRDMIQETHVSSANLIFPLFIIDGENQKSEVKSMPGIFRYSIDNLLREVESCLKLGLKAFDLFPAVEESLKDKYATESYREGTLYLRAIEAVKTNFPEACVVTDVAMDPYSSDGHDGIVKDGEILNDETLEVLGKMALAHAQSGADIIAPSDMMDGRIGYIREILDSNGYTDVSLMSYTAKYASAYYGPFRDALGSAPKKGDKKTYQMNPANSREALIEAQLDMEEGADFLMVKPGLPYLDIIKLLHDNFDLPIAAYNVSGEYAMLKAAIANGWLSEAVIMETILSFRRAGATSILTYHAKEVIEKGWVK</sequence>
<comment type="caution">
    <text evidence="11">The sequence shown here is derived from an EMBL/GenBank/DDBJ whole genome shotgun (WGS) entry which is preliminary data.</text>
</comment>
<dbReference type="GO" id="GO:0004655">
    <property type="term" value="F:porphobilinogen synthase activity"/>
    <property type="evidence" value="ECO:0007669"/>
    <property type="project" value="UniProtKB-EC"/>
</dbReference>
<keyword evidence="12" id="KW-1185">Reference proteome</keyword>
<keyword evidence="7 9" id="KW-0627">Porphyrin biosynthesis</keyword>
<gene>
    <name evidence="11" type="primary">hemB</name>
    <name evidence="11" type="ORF">JKG61_04325</name>
</gene>
<dbReference type="InterPro" id="IPR030656">
    <property type="entry name" value="ALAD_AS"/>
</dbReference>
<evidence type="ECO:0000256" key="10">
    <source>
        <dbReference type="RuleBase" id="RU004161"/>
    </source>
</evidence>
<organism evidence="11 12">
    <name type="scientific">Sphingobacterium faecale</name>
    <dbReference type="NCBI Taxonomy" id="2803775"/>
    <lineage>
        <taxon>Bacteria</taxon>
        <taxon>Pseudomonadati</taxon>
        <taxon>Bacteroidota</taxon>
        <taxon>Sphingobacteriia</taxon>
        <taxon>Sphingobacteriales</taxon>
        <taxon>Sphingobacteriaceae</taxon>
        <taxon>Sphingobacterium</taxon>
    </lineage>
</organism>
<comment type="catalytic activity">
    <reaction evidence="8 9">
        <text>2 5-aminolevulinate = porphobilinogen + 2 H2O + H(+)</text>
        <dbReference type="Rhea" id="RHEA:24064"/>
        <dbReference type="ChEBI" id="CHEBI:15377"/>
        <dbReference type="ChEBI" id="CHEBI:15378"/>
        <dbReference type="ChEBI" id="CHEBI:58126"/>
        <dbReference type="ChEBI" id="CHEBI:356416"/>
        <dbReference type="EC" id="4.2.1.24"/>
    </reaction>
</comment>
<evidence type="ECO:0000256" key="7">
    <source>
        <dbReference type="ARBA" id="ARBA00023244"/>
    </source>
</evidence>
<protein>
    <recommendedName>
        <fullName evidence="4 9">Delta-aminolevulinic acid dehydratase</fullName>
        <ecNumber evidence="3 9">4.2.1.24</ecNumber>
    </recommendedName>
</protein>
<dbReference type="CDD" id="cd04823">
    <property type="entry name" value="ALAD_PBGS_aspartate_rich"/>
    <property type="match status" value="1"/>
</dbReference>
<comment type="subunit">
    <text evidence="9">Homooctamer.</text>
</comment>
<evidence type="ECO:0000313" key="12">
    <source>
        <dbReference type="Proteomes" id="UP000625283"/>
    </source>
</evidence>
<evidence type="ECO:0000256" key="1">
    <source>
        <dbReference type="ARBA" id="ARBA00004694"/>
    </source>
</evidence>
<dbReference type="RefSeq" id="WP_202101757.1">
    <property type="nucleotide sequence ID" value="NZ_JAERTY010000002.1"/>
</dbReference>
<evidence type="ECO:0000256" key="9">
    <source>
        <dbReference type="RuleBase" id="RU000515"/>
    </source>
</evidence>
<reference evidence="11 12" key="1">
    <citation type="submission" date="2021-01" db="EMBL/GenBank/DDBJ databases">
        <title>C459-1 draft genome sequence.</title>
        <authorList>
            <person name="Zhang X.-F."/>
        </authorList>
    </citation>
    <scope>NUCLEOTIDE SEQUENCE [LARGE SCALE GENOMIC DNA]</scope>
    <source>
        <strain evidence="12">C459-1</strain>
    </source>
</reference>
<evidence type="ECO:0000256" key="3">
    <source>
        <dbReference type="ARBA" id="ARBA00012053"/>
    </source>
</evidence>
<dbReference type="NCBIfam" id="NF006762">
    <property type="entry name" value="PRK09283.1"/>
    <property type="match status" value="1"/>
</dbReference>
<dbReference type="PANTHER" id="PTHR11458:SF0">
    <property type="entry name" value="DELTA-AMINOLEVULINIC ACID DEHYDRATASE"/>
    <property type="match status" value="1"/>
</dbReference>
<dbReference type="PANTHER" id="PTHR11458">
    <property type="entry name" value="DELTA-AMINOLEVULINIC ACID DEHYDRATASE"/>
    <property type="match status" value="1"/>
</dbReference>
<dbReference type="EC" id="4.2.1.24" evidence="3 9"/>
<dbReference type="Gene3D" id="3.20.20.70">
    <property type="entry name" value="Aldolase class I"/>
    <property type="match status" value="1"/>
</dbReference>